<comment type="similarity">
    <text evidence="3 11">Belongs to the CobT family.</text>
</comment>
<keyword evidence="13" id="KW-1185">Reference proteome</keyword>
<dbReference type="GO" id="GO:0009236">
    <property type="term" value="P:cobalamin biosynthetic process"/>
    <property type="evidence" value="ECO:0007669"/>
    <property type="project" value="UniProtKB-UniRule"/>
</dbReference>
<organism evidence="12 13">
    <name type="scientific">Natronosporangium hydrolyticum</name>
    <dbReference type="NCBI Taxonomy" id="2811111"/>
    <lineage>
        <taxon>Bacteria</taxon>
        <taxon>Bacillati</taxon>
        <taxon>Actinomycetota</taxon>
        <taxon>Actinomycetes</taxon>
        <taxon>Micromonosporales</taxon>
        <taxon>Micromonosporaceae</taxon>
        <taxon>Natronosporangium</taxon>
    </lineage>
</organism>
<gene>
    <name evidence="11 12" type="primary">cobT</name>
    <name evidence="12" type="ORF">JQS43_13835</name>
</gene>
<dbReference type="HAMAP" id="MF_00230">
    <property type="entry name" value="CobT"/>
    <property type="match status" value="1"/>
</dbReference>
<evidence type="ECO:0000256" key="4">
    <source>
        <dbReference type="ARBA" id="ARBA00011991"/>
    </source>
</evidence>
<protein>
    <recommendedName>
        <fullName evidence="5 11">Nicotinate-nucleotide--dimethylbenzimidazole phosphoribosyltransferase</fullName>
        <shortName evidence="11">NN:DBI PRT</shortName>
        <ecNumber evidence="4 11">2.4.2.21</ecNumber>
    </recommendedName>
    <alternativeName>
        <fullName evidence="9 11">N(1)-alpha-phosphoribosyltransferase</fullName>
    </alternativeName>
</protein>
<evidence type="ECO:0000256" key="10">
    <source>
        <dbReference type="ARBA" id="ARBA00047340"/>
    </source>
</evidence>
<keyword evidence="6 11" id="KW-0169">Cobalamin biosynthesis</keyword>
<comment type="pathway">
    <text evidence="2 11">Nucleoside biosynthesis; alpha-ribazole biosynthesis; alpha-ribazole from 5,6-dimethylbenzimidazole: step 1/2.</text>
</comment>
<evidence type="ECO:0000313" key="12">
    <source>
        <dbReference type="EMBL" id="QSB17316.1"/>
    </source>
</evidence>
<proteinExistence type="inferred from homology"/>
<dbReference type="SUPFAM" id="SSF52733">
    <property type="entry name" value="Nicotinate mononucleotide:5,6-dimethylbenzimidazole phosphoribosyltransferase (CobT)"/>
    <property type="match status" value="1"/>
</dbReference>
<dbReference type="Gene3D" id="3.40.50.10210">
    <property type="match status" value="1"/>
</dbReference>
<evidence type="ECO:0000256" key="8">
    <source>
        <dbReference type="ARBA" id="ARBA00022679"/>
    </source>
</evidence>
<evidence type="ECO:0000256" key="7">
    <source>
        <dbReference type="ARBA" id="ARBA00022676"/>
    </source>
</evidence>
<dbReference type="CDD" id="cd02439">
    <property type="entry name" value="DMB-PRT_CobT"/>
    <property type="match status" value="1"/>
</dbReference>
<dbReference type="UniPathway" id="UPA00061">
    <property type="reaction ID" value="UER00516"/>
</dbReference>
<dbReference type="KEGG" id="nhy:JQS43_13835"/>
<dbReference type="InterPro" id="IPR036087">
    <property type="entry name" value="Nict_dMeBzImd_PRibTrfase_sf"/>
</dbReference>
<sequence>MTTLVAAVHPIDQAAADAARDRHARLAKPAGSLGRLEEVGAQLAAIAGACPPPPVDRPGLVIAAADHGVHVQQVTPWPQQVTAAMVETFRAGRATANALAALVGAEVAVLDAGVVTPLADGEAAAGAAIPLVRAGIRAGTEDITAADAMTLPECVAAVQAGAATADSLLDRGIDLLIGGDMGIANTTAAAALIAAYTGASAEAVTGRGTGVDDPTYRRKQEVVAKAVARHRAQTTAPRAGLPSLAALGGLEHAALTGVLLAGAARRVPVLLDGVNAVAAALAATAICPPVAGYLIAGHRSAEPGASAGLAQLGLSPLLELEMRLGEGTGALAAVGLVRAAATVLREVATLDELGLAGG</sequence>
<keyword evidence="7 11" id="KW-0328">Glycosyltransferase</keyword>
<dbReference type="AlphaFoldDB" id="A0A895YRA8"/>
<dbReference type="PANTHER" id="PTHR43463:SF1">
    <property type="entry name" value="NICOTINATE-NUCLEOTIDE--DIMETHYLBENZIMIDAZOLE PHOSPHORIBOSYLTRANSFERASE"/>
    <property type="match status" value="1"/>
</dbReference>
<comment type="catalytic activity">
    <reaction evidence="10 11">
        <text>5,6-dimethylbenzimidazole + nicotinate beta-D-ribonucleotide = alpha-ribazole 5'-phosphate + nicotinate + H(+)</text>
        <dbReference type="Rhea" id="RHEA:11196"/>
        <dbReference type="ChEBI" id="CHEBI:15378"/>
        <dbReference type="ChEBI" id="CHEBI:15890"/>
        <dbReference type="ChEBI" id="CHEBI:32544"/>
        <dbReference type="ChEBI" id="CHEBI:57502"/>
        <dbReference type="ChEBI" id="CHEBI:57918"/>
        <dbReference type="EC" id="2.4.2.21"/>
    </reaction>
</comment>
<evidence type="ECO:0000256" key="2">
    <source>
        <dbReference type="ARBA" id="ARBA00005049"/>
    </source>
</evidence>
<evidence type="ECO:0000256" key="11">
    <source>
        <dbReference type="HAMAP-Rule" id="MF_00230"/>
    </source>
</evidence>
<dbReference type="InterPro" id="IPR003200">
    <property type="entry name" value="Nict_dMeBzImd_PRibTrfase"/>
</dbReference>
<feature type="active site" description="Proton acceptor" evidence="11">
    <location>
        <position position="326"/>
    </location>
</feature>
<accession>A0A895YRA8</accession>
<dbReference type="NCBIfam" id="TIGR03160">
    <property type="entry name" value="cobT_DBIPRT"/>
    <property type="match status" value="1"/>
</dbReference>
<dbReference type="Pfam" id="PF02277">
    <property type="entry name" value="DBI_PRT"/>
    <property type="match status" value="1"/>
</dbReference>
<name>A0A895YRA8_9ACTN</name>
<dbReference type="EMBL" id="CP070499">
    <property type="protein sequence ID" value="QSB17316.1"/>
    <property type="molecule type" value="Genomic_DNA"/>
</dbReference>
<comment type="function">
    <text evidence="1 11">Catalyzes the synthesis of alpha-ribazole-5'-phosphate from nicotinate mononucleotide (NAMN) and 5,6-dimethylbenzimidazole (DMB).</text>
</comment>
<dbReference type="EC" id="2.4.2.21" evidence="4 11"/>
<dbReference type="InterPro" id="IPR023195">
    <property type="entry name" value="Nict_dMeBzImd_PRibTrfase_N"/>
</dbReference>
<evidence type="ECO:0000256" key="6">
    <source>
        <dbReference type="ARBA" id="ARBA00022573"/>
    </source>
</evidence>
<evidence type="ECO:0000256" key="9">
    <source>
        <dbReference type="ARBA" id="ARBA00030686"/>
    </source>
</evidence>
<evidence type="ECO:0000256" key="1">
    <source>
        <dbReference type="ARBA" id="ARBA00002197"/>
    </source>
</evidence>
<evidence type="ECO:0000256" key="3">
    <source>
        <dbReference type="ARBA" id="ARBA00007110"/>
    </source>
</evidence>
<dbReference type="PANTHER" id="PTHR43463">
    <property type="entry name" value="NICOTINATE-NUCLEOTIDE--DIMETHYLBENZIMIDAZOLE PHOSPHORIBOSYLTRANSFERASE"/>
    <property type="match status" value="1"/>
</dbReference>
<dbReference type="Proteomes" id="UP000662857">
    <property type="component" value="Chromosome"/>
</dbReference>
<keyword evidence="8 11" id="KW-0808">Transferase</keyword>
<reference evidence="12" key="1">
    <citation type="submission" date="2021-02" db="EMBL/GenBank/DDBJ databases">
        <title>Natrosporangium hydrolyticum gen. nov., sp. nov, a haloalkaliphilic actinobacterium from a soda solonchak soil.</title>
        <authorList>
            <person name="Sorokin D.Y."/>
            <person name="Khijniak T.V."/>
            <person name="Zakharycheva A.P."/>
            <person name="Boueva O.V."/>
            <person name="Ariskina E.V."/>
            <person name="Hahnke R.L."/>
            <person name="Bunk B."/>
            <person name="Sproer C."/>
            <person name="Schumann P."/>
            <person name="Evtushenko L.I."/>
            <person name="Kublanov I.V."/>
        </authorList>
    </citation>
    <scope>NUCLEOTIDE SEQUENCE</scope>
    <source>
        <strain evidence="12">DSM 106523</strain>
    </source>
</reference>
<evidence type="ECO:0000256" key="5">
    <source>
        <dbReference type="ARBA" id="ARBA00015486"/>
    </source>
</evidence>
<dbReference type="NCBIfam" id="NF000996">
    <property type="entry name" value="PRK00105.1"/>
    <property type="match status" value="1"/>
</dbReference>
<dbReference type="Gene3D" id="1.10.1610.10">
    <property type="match status" value="1"/>
</dbReference>
<evidence type="ECO:0000313" key="13">
    <source>
        <dbReference type="Proteomes" id="UP000662857"/>
    </source>
</evidence>
<dbReference type="InterPro" id="IPR017846">
    <property type="entry name" value="Nict_dMeBzImd_PRibTrfase_bact"/>
</dbReference>
<dbReference type="GO" id="GO:0008939">
    <property type="term" value="F:nicotinate-nucleotide-dimethylbenzimidazole phosphoribosyltransferase activity"/>
    <property type="evidence" value="ECO:0007669"/>
    <property type="project" value="UniProtKB-UniRule"/>
</dbReference>